<evidence type="ECO:0000313" key="4">
    <source>
        <dbReference type="Proteomes" id="UP001595957"/>
    </source>
</evidence>
<comment type="caution">
    <text evidence="3">The sequence shown here is derived from an EMBL/GenBank/DDBJ whole genome shotgun (WGS) entry which is preliminary data.</text>
</comment>
<dbReference type="InterPro" id="IPR045851">
    <property type="entry name" value="AMP-bd_C_sf"/>
</dbReference>
<dbReference type="CDD" id="cd17631">
    <property type="entry name" value="FACL_FadD13-like"/>
    <property type="match status" value="1"/>
</dbReference>
<sequence length="521" mass="56204">MIRVTQALRTAQLQYPDRLASIYGDRRHSWAEFSDRVARIAGAFAGLGIEPGDRIAILAENSDSYLECFFAAPWCGAILVPVNTRLSPPEVSYVMNHSGAKLLVVDEAMASLWERTRPLVAKVPDEVRIEPGSGLDSLVGTSGPIADRSEGGVETASIFYTGGTTGRSKGVMLSHAAHILNSMAMWATLGLSGERLRYLHAAPMFHVADAEFVHAITLVGGTHVIIPRFEPAAALSAIEQHRITDCILVPTMVQKIVDAPERAQTDLSSLQRLYYGGAPMPEAVATRALAALPDLGLVQLYGQTESGPVLTLLTPDGHRSSQEQAVRKRSAGKPLLGTDIAIMDSDGNLLPVGEVGEIVARSGNLMSGYWDDPEETAKAFRGGWLHTGDGGYMDADGYLYVTDRLKDMIISGGENIYSIEVERAISLYPGVAQCAVIGIPHEQWGESVHAIIFPLDGAVIDTSALLDHCRGLIAGYKCPRSFEIRSEQLPLSGAGKILKRELRDEWMKRTQAAYRAGTGTA</sequence>
<dbReference type="InterPro" id="IPR042099">
    <property type="entry name" value="ANL_N_sf"/>
</dbReference>
<feature type="domain" description="AMP-dependent synthetase/ligase" evidence="1">
    <location>
        <begin position="11"/>
        <end position="370"/>
    </location>
</feature>
<dbReference type="Proteomes" id="UP001595957">
    <property type="component" value="Unassembled WGS sequence"/>
</dbReference>
<dbReference type="Gene3D" id="3.30.300.30">
    <property type="match status" value="1"/>
</dbReference>
<dbReference type="InterPro" id="IPR050237">
    <property type="entry name" value="ATP-dep_AMP-bd_enzyme"/>
</dbReference>
<dbReference type="InterPro" id="IPR025110">
    <property type="entry name" value="AMP-bd_C"/>
</dbReference>
<dbReference type="PROSITE" id="PS00455">
    <property type="entry name" value="AMP_BINDING"/>
    <property type="match status" value="1"/>
</dbReference>
<gene>
    <name evidence="3" type="ORF">ACFO3E_16120</name>
</gene>
<evidence type="ECO:0000259" key="2">
    <source>
        <dbReference type="Pfam" id="PF13193"/>
    </source>
</evidence>
<reference evidence="4" key="1">
    <citation type="journal article" date="2019" name="Int. J. Syst. Evol. Microbiol.">
        <title>The Global Catalogue of Microorganisms (GCM) 10K type strain sequencing project: providing services to taxonomists for standard genome sequencing and annotation.</title>
        <authorList>
            <consortium name="The Broad Institute Genomics Platform"/>
            <consortium name="The Broad Institute Genome Sequencing Center for Infectious Disease"/>
            <person name="Wu L."/>
            <person name="Ma J."/>
        </authorList>
    </citation>
    <scope>NUCLEOTIDE SEQUENCE [LARGE SCALE GENOMIC DNA]</scope>
    <source>
        <strain evidence="4">NBRC 103632</strain>
    </source>
</reference>
<keyword evidence="4" id="KW-1185">Reference proteome</keyword>
<protein>
    <submittedName>
        <fullName evidence="3">Long-chain fatty acid--CoA ligase</fullName>
    </submittedName>
</protein>
<dbReference type="PANTHER" id="PTHR43767:SF1">
    <property type="entry name" value="NONRIBOSOMAL PEPTIDE SYNTHASE PES1 (EUROFUNG)-RELATED"/>
    <property type="match status" value="1"/>
</dbReference>
<dbReference type="SUPFAM" id="SSF56801">
    <property type="entry name" value="Acetyl-CoA synthetase-like"/>
    <property type="match status" value="1"/>
</dbReference>
<dbReference type="EMBL" id="JBHSFZ010000058">
    <property type="protein sequence ID" value="MFC4595688.1"/>
    <property type="molecule type" value="Genomic_DNA"/>
</dbReference>
<proteinExistence type="predicted"/>
<feature type="domain" description="AMP-binding enzyme C-terminal" evidence="2">
    <location>
        <begin position="420"/>
        <end position="496"/>
    </location>
</feature>
<dbReference type="RefSeq" id="WP_380806176.1">
    <property type="nucleotide sequence ID" value="NZ_JBHSFZ010000058.1"/>
</dbReference>
<evidence type="ECO:0000313" key="3">
    <source>
        <dbReference type="EMBL" id="MFC4595688.1"/>
    </source>
</evidence>
<dbReference type="Gene3D" id="3.40.50.12780">
    <property type="entry name" value="N-terminal domain of ligase-like"/>
    <property type="match status" value="1"/>
</dbReference>
<name>A0ABV9F2Z4_9SPHN</name>
<dbReference type="InterPro" id="IPR020845">
    <property type="entry name" value="AMP-binding_CS"/>
</dbReference>
<dbReference type="NCBIfam" id="NF004837">
    <property type="entry name" value="PRK06187.1"/>
    <property type="match status" value="1"/>
</dbReference>
<dbReference type="PANTHER" id="PTHR43767">
    <property type="entry name" value="LONG-CHAIN-FATTY-ACID--COA LIGASE"/>
    <property type="match status" value="1"/>
</dbReference>
<accession>A0ABV9F2Z4</accession>
<dbReference type="Pfam" id="PF13193">
    <property type="entry name" value="AMP-binding_C"/>
    <property type="match status" value="1"/>
</dbReference>
<dbReference type="InterPro" id="IPR000873">
    <property type="entry name" value="AMP-dep_synth/lig_dom"/>
</dbReference>
<keyword evidence="3" id="KW-0436">Ligase</keyword>
<organism evidence="3 4">
    <name type="scientific">Sphingobium tyrosinilyticum</name>
    <dbReference type="NCBI Taxonomy" id="2715436"/>
    <lineage>
        <taxon>Bacteria</taxon>
        <taxon>Pseudomonadati</taxon>
        <taxon>Pseudomonadota</taxon>
        <taxon>Alphaproteobacteria</taxon>
        <taxon>Sphingomonadales</taxon>
        <taxon>Sphingomonadaceae</taxon>
        <taxon>Sphingobium</taxon>
    </lineage>
</organism>
<dbReference type="GO" id="GO:0016874">
    <property type="term" value="F:ligase activity"/>
    <property type="evidence" value="ECO:0007669"/>
    <property type="project" value="UniProtKB-KW"/>
</dbReference>
<evidence type="ECO:0000259" key="1">
    <source>
        <dbReference type="Pfam" id="PF00501"/>
    </source>
</evidence>
<dbReference type="Pfam" id="PF00501">
    <property type="entry name" value="AMP-binding"/>
    <property type="match status" value="1"/>
</dbReference>